<sequence>MRNSLIVLTLIFSQILFANAQSEENEVEIVIASLFEGMKTKNQDLLEKAFLKDAIMQTTIDGSDGATISSNSVQDFLNRIATTPDNTILDEQILDYQIKIDGNMASAWTPYEFYVNEGFSHCGVNSFQLIKTSEGWKITYIIDTRHKVGCK</sequence>
<accession>A0ABS9UPR0</accession>
<protein>
    <submittedName>
        <fullName evidence="2">Nuclear transport factor 2 family protein</fullName>
    </submittedName>
</protein>
<reference evidence="2" key="1">
    <citation type="submission" date="2022-03" db="EMBL/GenBank/DDBJ databases">
        <title>De novo assembled genomes of Belliella spp. (Cyclobacteriaceae) strains.</title>
        <authorList>
            <person name="Szabo A."/>
            <person name="Korponai K."/>
            <person name="Felfoldi T."/>
        </authorList>
    </citation>
    <scope>NUCLEOTIDE SEQUENCE</scope>
    <source>
        <strain evidence="2">DSM 107340</strain>
    </source>
</reference>
<dbReference type="Proteomes" id="UP001165488">
    <property type="component" value="Unassembled WGS sequence"/>
</dbReference>
<dbReference type="SUPFAM" id="SSF54427">
    <property type="entry name" value="NTF2-like"/>
    <property type="match status" value="1"/>
</dbReference>
<organism evidence="2 3">
    <name type="scientific">Belliella calami</name>
    <dbReference type="NCBI Taxonomy" id="2923436"/>
    <lineage>
        <taxon>Bacteria</taxon>
        <taxon>Pseudomonadati</taxon>
        <taxon>Bacteroidota</taxon>
        <taxon>Cytophagia</taxon>
        <taxon>Cytophagales</taxon>
        <taxon>Cyclobacteriaceae</taxon>
        <taxon>Belliella</taxon>
    </lineage>
</organism>
<evidence type="ECO:0000313" key="2">
    <source>
        <dbReference type="EMBL" id="MCH7398596.1"/>
    </source>
</evidence>
<keyword evidence="3" id="KW-1185">Reference proteome</keyword>
<comment type="caution">
    <text evidence="2">The sequence shown here is derived from an EMBL/GenBank/DDBJ whole genome shotgun (WGS) entry which is preliminary data.</text>
</comment>
<dbReference type="RefSeq" id="WP_241275107.1">
    <property type="nucleotide sequence ID" value="NZ_JAKZGS010000008.1"/>
</dbReference>
<feature type="signal peptide" evidence="1">
    <location>
        <begin position="1"/>
        <end position="20"/>
    </location>
</feature>
<evidence type="ECO:0000313" key="3">
    <source>
        <dbReference type="Proteomes" id="UP001165488"/>
    </source>
</evidence>
<name>A0ABS9UPR0_9BACT</name>
<evidence type="ECO:0000256" key="1">
    <source>
        <dbReference type="SAM" id="SignalP"/>
    </source>
</evidence>
<dbReference type="Gene3D" id="3.10.450.50">
    <property type="match status" value="1"/>
</dbReference>
<feature type="chain" id="PRO_5047331944" evidence="1">
    <location>
        <begin position="21"/>
        <end position="151"/>
    </location>
</feature>
<dbReference type="InterPro" id="IPR032710">
    <property type="entry name" value="NTF2-like_dom_sf"/>
</dbReference>
<keyword evidence="1" id="KW-0732">Signal</keyword>
<proteinExistence type="predicted"/>
<dbReference type="EMBL" id="JAKZGS010000008">
    <property type="protein sequence ID" value="MCH7398596.1"/>
    <property type="molecule type" value="Genomic_DNA"/>
</dbReference>
<dbReference type="InterPro" id="IPR039437">
    <property type="entry name" value="FrzH/put_lumazine-bd"/>
</dbReference>
<dbReference type="Pfam" id="PF12893">
    <property type="entry name" value="Lumazine_bd_2"/>
    <property type="match status" value="1"/>
</dbReference>
<gene>
    <name evidence="2" type="ORF">MM236_11370</name>
</gene>